<dbReference type="InterPro" id="IPR009327">
    <property type="entry name" value="Cupin_DUF985"/>
</dbReference>
<feature type="domain" description="DUF985" evidence="1">
    <location>
        <begin position="33"/>
        <end position="117"/>
    </location>
</feature>
<accession>A0A197JF32</accession>
<dbReference type="Proteomes" id="UP000078512">
    <property type="component" value="Unassembled WGS sequence"/>
</dbReference>
<dbReference type="InterPro" id="IPR039935">
    <property type="entry name" value="YML079W-like"/>
</dbReference>
<keyword evidence="3" id="KW-1185">Reference proteome</keyword>
<feature type="domain" description="DUF985" evidence="1">
    <location>
        <begin position="118"/>
        <end position="176"/>
    </location>
</feature>
<organism evidence="2 3">
    <name type="scientific">Linnemannia elongata AG-77</name>
    <dbReference type="NCBI Taxonomy" id="1314771"/>
    <lineage>
        <taxon>Eukaryota</taxon>
        <taxon>Fungi</taxon>
        <taxon>Fungi incertae sedis</taxon>
        <taxon>Mucoromycota</taxon>
        <taxon>Mortierellomycotina</taxon>
        <taxon>Mortierellomycetes</taxon>
        <taxon>Mortierellales</taxon>
        <taxon>Mortierellaceae</taxon>
        <taxon>Linnemannia</taxon>
    </lineage>
</organism>
<dbReference type="SUPFAM" id="SSF51182">
    <property type="entry name" value="RmlC-like cupins"/>
    <property type="match status" value="1"/>
</dbReference>
<evidence type="ECO:0000259" key="1">
    <source>
        <dbReference type="Pfam" id="PF06172"/>
    </source>
</evidence>
<evidence type="ECO:0000313" key="3">
    <source>
        <dbReference type="Proteomes" id="UP000078512"/>
    </source>
</evidence>
<proteinExistence type="predicted"/>
<evidence type="ECO:0000313" key="2">
    <source>
        <dbReference type="EMBL" id="OAQ23613.1"/>
    </source>
</evidence>
<dbReference type="EMBL" id="KV442114">
    <property type="protein sequence ID" value="OAQ23613.1"/>
    <property type="molecule type" value="Genomic_DNA"/>
</dbReference>
<protein>
    <recommendedName>
        <fullName evidence="1">DUF985 domain-containing protein</fullName>
    </recommendedName>
</protein>
<dbReference type="PANTHER" id="PTHR33387:SF3">
    <property type="entry name" value="DUF985 DOMAIN-CONTAINING PROTEIN"/>
    <property type="match status" value="1"/>
</dbReference>
<gene>
    <name evidence="2" type="ORF">K457DRAFT_147050</name>
</gene>
<dbReference type="OrthoDB" id="6614653at2759"/>
<dbReference type="Pfam" id="PF06172">
    <property type="entry name" value="Cupin_5"/>
    <property type="match status" value="2"/>
</dbReference>
<dbReference type="InterPro" id="IPR014710">
    <property type="entry name" value="RmlC-like_jellyroll"/>
</dbReference>
<dbReference type="InterPro" id="IPR011051">
    <property type="entry name" value="RmlC_Cupin_sf"/>
</dbReference>
<dbReference type="AlphaFoldDB" id="A0A197JF32"/>
<dbReference type="Gene3D" id="2.60.120.10">
    <property type="entry name" value="Jelly Rolls"/>
    <property type="match status" value="2"/>
</dbReference>
<sequence>MSNTSTPNISLSLLKPIYTPNPSSKEPSYIQSTLSTLSLDPHIEGGYYALTDINTASTPSPYPPEPLSARTLDLTGGLREGYDPAKRLLSTSIFYYLTPNRPMGSFHRNRSRIIHTLSFVVGHDIGKGEKVTWTVEGGVWKASFLLQPSAGQDNNEGLLITETVVPGFEYSDHEFLSVEKSKELLTATDAKALEWLVKH</sequence>
<reference evidence="2 3" key="1">
    <citation type="submission" date="2016-05" db="EMBL/GenBank/DDBJ databases">
        <title>Genome sequencing reveals origins of a unique bacterial endosymbiosis in the earliest lineages of terrestrial Fungi.</title>
        <authorList>
            <consortium name="DOE Joint Genome Institute"/>
            <person name="Uehling J."/>
            <person name="Gryganskyi A."/>
            <person name="Hameed K."/>
            <person name="Tschaplinski T."/>
            <person name="Misztal P."/>
            <person name="Wu S."/>
            <person name="Desiro A."/>
            <person name="Vande Pol N."/>
            <person name="Du Z.-Y."/>
            <person name="Zienkiewicz A."/>
            <person name="Zienkiewicz K."/>
            <person name="Morin E."/>
            <person name="Tisserant E."/>
            <person name="Splivallo R."/>
            <person name="Hainaut M."/>
            <person name="Henrissat B."/>
            <person name="Ohm R."/>
            <person name="Kuo A."/>
            <person name="Yan J."/>
            <person name="Lipzen A."/>
            <person name="Nolan M."/>
            <person name="Labutti K."/>
            <person name="Barry K."/>
            <person name="Goldstein A."/>
            <person name="Labbe J."/>
            <person name="Schadt C."/>
            <person name="Tuskan G."/>
            <person name="Grigoriev I."/>
            <person name="Martin F."/>
            <person name="Vilgalys R."/>
            <person name="Bonito G."/>
        </authorList>
    </citation>
    <scope>NUCLEOTIDE SEQUENCE [LARGE SCALE GENOMIC DNA]</scope>
    <source>
        <strain evidence="2 3">AG-77</strain>
    </source>
</reference>
<dbReference type="PANTHER" id="PTHR33387">
    <property type="entry name" value="RMLC-LIKE JELLY ROLL FOLD PROTEIN"/>
    <property type="match status" value="1"/>
</dbReference>
<name>A0A197JF32_9FUNG</name>